<dbReference type="Gene3D" id="3.40.630.40">
    <property type="entry name" value="Zn-dependent exopeptidases"/>
    <property type="match status" value="1"/>
</dbReference>
<dbReference type="InterPro" id="IPR003646">
    <property type="entry name" value="SH3-like_bac-type"/>
</dbReference>
<dbReference type="GO" id="GO:0071555">
    <property type="term" value="P:cell wall organization"/>
    <property type="evidence" value="ECO:0007669"/>
    <property type="project" value="UniProtKB-KW"/>
</dbReference>
<keyword evidence="2" id="KW-0961">Cell wall biogenesis/degradation</keyword>
<evidence type="ECO:0000259" key="4">
    <source>
        <dbReference type="SMART" id="SM00646"/>
    </source>
</evidence>
<keyword evidence="1" id="KW-0378">Hydrolase</keyword>
<evidence type="ECO:0000313" key="5">
    <source>
        <dbReference type="EMBL" id="HIS75962.1"/>
    </source>
</evidence>
<proteinExistence type="predicted"/>
<evidence type="ECO:0000259" key="3">
    <source>
        <dbReference type="SMART" id="SM00287"/>
    </source>
</evidence>
<reference evidence="5" key="2">
    <citation type="journal article" date="2021" name="PeerJ">
        <title>Extensive microbial diversity within the chicken gut microbiome revealed by metagenomics and culture.</title>
        <authorList>
            <person name="Gilroy R."/>
            <person name="Ravi A."/>
            <person name="Getino M."/>
            <person name="Pursley I."/>
            <person name="Horton D.L."/>
            <person name="Alikhan N.F."/>
            <person name="Baker D."/>
            <person name="Gharbi K."/>
            <person name="Hall N."/>
            <person name="Watson M."/>
            <person name="Adriaenssens E.M."/>
            <person name="Foster-Nyarko E."/>
            <person name="Jarju S."/>
            <person name="Secka A."/>
            <person name="Antonio M."/>
            <person name="Oren A."/>
            <person name="Chaudhuri R.R."/>
            <person name="La Ragione R."/>
            <person name="Hildebrand F."/>
            <person name="Pallen M.J."/>
        </authorList>
    </citation>
    <scope>NUCLEOTIDE SEQUENCE</scope>
    <source>
        <strain evidence="5">CHK199-13235</strain>
    </source>
</reference>
<dbReference type="Pfam" id="PF08239">
    <property type="entry name" value="SH3_3"/>
    <property type="match status" value="1"/>
</dbReference>
<evidence type="ECO:0000313" key="6">
    <source>
        <dbReference type="Proteomes" id="UP000824002"/>
    </source>
</evidence>
<feature type="domain" description="MurNAc-LAA" evidence="4">
    <location>
        <begin position="63"/>
        <end position="170"/>
    </location>
</feature>
<dbReference type="EMBL" id="DVJP01000030">
    <property type="protein sequence ID" value="HIS75962.1"/>
    <property type="molecule type" value="Genomic_DNA"/>
</dbReference>
<feature type="domain" description="SH3b" evidence="3">
    <location>
        <begin position="183"/>
        <end position="247"/>
    </location>
</feature>
<comment type="caution">
    <text evidence="5">The sequence shown here is derived from an EMBL/GenBank/DDBJ whole genome shotgun (WGS) entry which is preliminary data.</text>
</comment>
<name>A0A9D1FLP2_9FIRM</name>
<evidence type="ECO:0000256" key="1">
    <source>
        <dbReference type="ARBA" id="ARBA00022801"/>
    </source>
</evidence>
<evidence type="ECO:0000256" key="2">
    <source>
        <dbReference type="ARBA" id="ARBA00023316"/>
    </source>
</evidence>
<dbReference type="Pfam" id="PF01520">
    <property type="entry name" value="Amidase_3"/>
    <property type="match status" value="1"/>
</dbReference>
<dbReference type="Gene3D" id="2.30.30.40">
    <property type="entry name" value="SH3 Domains"/>
    <property type="match status" value="1"/>
</dbReference>
<dbReference type="InterPro" id="IPR002508">
    <property type="entry name" value="MurNAc-LAA_cat"/>
</dbReference>
<dbReference type="CDD" id="cd02696">
    <property type="entry name" value="MurNAc-LAA"/>
    <property type="match status" value="1"/>
</dbReference>
<dbReference type="SMART" id="SM00646">
    <property type="entry name" value="Ami_3"/>
    <property type="match status" value="1"/>
</dbReference>
<gene>
    <name evidence="5" type="ORF">IAB51_04030</name>
</gene>
<dbReference type="AlphaFoldDB" id="A0A9D1FLP2"/>
<protein>
    <submittedName>
        <fullName evidence="5">N-acetylmuramoyl-L-alanine amidase</fullName>
    </submittedName>
</protein>
<accession>A0A9D1FLP2</accession>
<organism evidence="5 6">
    <name type="scientific">Candidatus Merdivicinus excrementipullorum</name>
    <dbReference type="NCBI Taxonomy" id="2840867"/>
    <lineage>
        <taxon>Bacteria</taxon>
        <taxon>Bacillati</taxon>
        <taxon>Bacillota</taxon>
        <taxon>Clostridia</taxon>
        <taxon>Eubacteriales</taxon>
        <taxon>Oscillospiraceae</taxon>
        <taxon>Oscillospiraceae incertae sedis</taxon>
        <taxon>Candidatus Merdivicinus</taxon>
    </lineage>
</organism>
<dbReference type="SMART" id="SM00287">
    <property type="entry name" value="SH3b"/>
    <property type="match status" value="1"/>
</dbReference>
<dbReference type="SUPFAM" id="SSF53187">
    <property type="entry name" value="Zn-dependent exopeptidases"/>
    <property type="match status" value="1"/>
</dbReference>
<dbReference type="Proteomes" id="UP000824002">
    <property type="component" value="Unassembled WGS sequence"/>
</dbReference>
<dbReference type="GO" id="GO:0009253">
    <property type="term" value="P:peptidoglycan catabolic process"/>
    <property type="evidence" value="ECO:0007669"/>
    <property type="project" value="InterPro"/>
</dbReference>
<dbReference type="GO" id="GO:0008745">
    <property type="term" value="F:N-acetylmuramoyl-L-alanine amidase activity"/>
    <property type="evidence" value="ECO:0007669"/>
    <property type="project" value="InterPro"/>
</dbReference>
<sequence length="252" mass="28611">MPRIYLSPSTQEYNLYANGGNEEYYMNLIADAMSPWLLANSIRYTRNTPDMTAASSIRQSWESAYDFYLSLHSNASPEGQEGSRRGAEVYYSPVSRNGRRAAEIIAANLREIYPYPEWVRTLPTTRLGEVTRTKPPAVLIEFAYHDNPDDADWIRQNINPIAVNVVQSMAEYFYLPFSQAVVPQMGTVATAWGNLNLRKRPFPDAQIIARLPKDSPVTVYGRWQGWYTVKAGENLGYVSAAYIHLDEPLVDQ</sequence>
<reference evidence="5" key="1">
    <citation type="submission" date="2020-10" db="EMBL/GenBank/DDBJ databases">
        <authorList>
            <person name="Gilroy R."/>
        </authorList>
    </citation>
    <scope>NUCLEOTIDE SEQUENCE</scope>
    <source>
        <strain evidence="5">CHK199-13235</strain>
    </source>
</reference>